<accession>A0A252F0X6</accession>
<comment type="caution">
    <text evidence="1">The sequence shown here is derived from an EMBL/GenBank/DDBJ whole genome shotgun (WGS) entry which is preliminary data.</text>
</comment>
<keyword evidence="2" id="KW-1185">Reference proteome</keyword>
<dbReference type="Pfam" id="PF03237">
    <property type="entry name" value="Terminase_6N"/>
    <property type="match status" value="1"/>
</dbReference>
<reference evidence="1 2" key="1">
    <citation type="submission" date="2017-05" db="EMBL/GenBank/DDBJ databases">
        <title>Butyricicoccus porcorum sp. nov. a butyrate-producing bacterium from the swine intestinal tract.</title>
        <authorList>
            <person name="Trachsel J."/>
            <person name="Humphrey S."/>
            <person name="Allen H.K."/>
        </authorList>
    </citation>
    <scope>NUCLEOTIDE SEQUENCE [LARGE SCALE GENOMIC DNA]</scope>
    <source>
        <strain evidence="1">BB10</strain>
    </source>
</reference>
<gene>
    <name evidence="1" type="ORF">CBW42_12955</name>
</gene>
<dbReference type="OrthoDB" id="9768556at2"/>
<evidence type="ECO:0000313" key="1">
    <source>
        <dbReference type="EMBL" id="OUM19463.1"/>
    </source>
</evidence>
<protein>
    <submittedName>
        <fullName evidence="1">Uncharacterized protein</fullName>
    </submittedName>
</protein>
<evidence type="ECO:0000313" key="2">
    <source>
        <dbReference type="Proteomes" id="UP000194903"/>
    </source>
</evidence>
<dbReference type="Gene3D" id="3.40.50.300">
    <property type="entry name" value="P-loop containing nucleotide triphosphate hydrolases"/>
    <property type="match status" value="1"/>
</dbReference>
<name>A0A252F0X6_9FIRM</name>
<dbReference type="Proteomes" id="UP000194903">
    <property type="component" value="Unassembled WGS sequence"/>
</dbReference>
<sequence length="281" mass="31885">MELSVTRRQLEFIRSTAFETLFGGAAGGGKSYAQLIDALIFALQYPGSKQLVLRRTFPELKRSLIQVSLSLYPTSIATYGETSHRWKFVNGSVIEFGSCDSENDVTKYQSAEYDVIRFDELTHFTKFQFTYLLSRVRGVNGYPKQVKSSTNPGGVGHGWVKARYIDCLVPGEEKDGRLFLPARVQDNAFLMKNDPDYVHRLELLDERSRKALLYGRWDLFEGSILASFPRNCMSVCRRIRFPAGGNGILRSTTDWICWRRSGLRSHRTARHGSTGRYTAPG</sequence>
<dbReference type="InterPro" id="IPR027417">
    <property type="entry name" value="P-loop_NTPase"/>
</dbReference>
<dbReference type="AlphaFoldDB" id="A0A252F0X6"/>
<dbReference type="RefSeq" id="WP_087022329.1">
    <property type="nucleotide sequence ID" value="NZ_NHOC01000018.1"/>
</dbReference>
<dbReference type="EMBL" id="NHOC01000018">
    <property type="protein sequence ID" value="OUM19463.1"/>
    <property type="molecule type" value="Genomic_DNA"/>
</dbReference>
<proteinExistence type="predicted"/>
<organism evidence="1 2">
    <name type="scientific">Butyricicoccus porcorum</name>
    <dbReference type="NCBI Taxonomy" id="1945634"/>
    <lineage>
        <taxon>Bacteria</taxon>
        <taxon>Bacillati</taxon>
        <taxon>Bacillota</taxon>
        <taxon>Clostridia</taxon>
        <taxon>Eubacteriales</taxon>
        <taxon>Butyricicoccaceae</taxon>
        <taxon>Butyricicoccus</taxon>
    </lineage>
</organism>